<reference evidence="2 3" key="1">
    <citation type="journal article" date="2024" name="Plant J.">
        <title>Genome sequences and population genomics reveal climatic adaptation and genomic divergence between two closely related sweetgum species.</title>
        <authorList>
            <person name="Xu W.Q."/>
            <person name="Ren C.Q."/>
            <person name="Zhang X.Y."/>
            <person name="Comes H.P."/>
            <person name="Liu X.H."/>
            <person name="Li Y.G."/>
            <person name="Kettle C.J."/>
            <person name="Jalonen R."/>
            <person name="Gaisberger H."/>
            <person name="Ma Y.Z."/>
            <person name="Qiu Y.X."/>
        </authorList>
    </citation>
    <scope>NUCLEOTIDE SEQUENCE [LARGE SCALE GENOMIC DNA]</scope>
    <source>
        <strain evidence="2">Hangzhou</strain>
    </source>
</reference>
<evidence type="ECO:0000313" key="2">
    <source>
        <dbReference type="EMBL" id="KAK9270109.1"/>
    </source>
</evidence>
<name>A0AAP0NFI8_LIQFO</name>
<dbReference type="PANTHER" id="PTHR45642">
    <property type="entry name" value="GDSL ESTERASE/LIPASE EXL3"/>
    <property type="match status" value="1"/>
</dbReference>
<dbReference type="SUPFAM" id="SSF52266">
    <property type="entry name" value="SGNH hydrolase"/>
    <property type="match status" value="1"/>
</dbReference>
<comment type="similarity">
    <text evidence="1">Belongs to the 'GDSL' lipolytic enzyme family.</text>
</comment>
<dbReference type="GO" id="GO:0016788">
    <property type="term" value="F:hydrolase activity, acting on ester bonds"/>
    <property type="evidence" value="ECO:0007669"/>
    <property type="project" value="InterPro"/>
</dbReference>
<dbReference type="InterPro" id="IPR035669">
    <property type="entry name" value="SGNH_plant_lipase-like"/>
</dbReference>
<dbReference type="Gene3D" id="3.40.50.1110">
    <property type="entry name" value="SGNH hydrolase"/>
    <property type="match status" value="1"/>
</dbReference>
<proteinExistence type="inferred from homology"/>
<dbReference type="InterPro" id="IPR036514">
    <property type="entry name" value="SGNH_hydro_sf"/>
</dbReference>
<sequence length="366" mass="40267">MQFFSMKLCLSSWCSNILFSIHVFLILCTTKAIVKLPGNETVPAVIVFGDSIVDPGNNNNLNTLIKCNFPPYGRDFPGGIATGRFSNGKIPSDLIVEELGIKDLLPAYLDPTLQPNDLLTGVSFASSASGYDPLTPKIVSALSLTDQLDYFREYIGKLRGIVGEEKTNFTLAKSLFVVVAGSDDIVNTYFVTRARKLQYDVSSYTHLMVNFASTFLKELFELGARRLAVFSAPPLGCLPSQRTLAGGLQRECAENYNQAAQLYNAKLSSELDSLNSKLPQAKIVYVDVYSPLIDLIQNPGKYGFEVADKGCCGTGTIEVAVLCNQYNLVTCTNVSGYVFWDSYHPTERAYAVLISHLIQKYINSFI</sequence>
<evidence type="ECO:0008006" key="4">
    <source>
        <dbReference type="Google" id="ProtNLM"/>
    </source>
</evidence>
<accession>A0AAP0NFI8</accession>
<keyword evidence="3" id="KW-1185">Reference proteome</keyword>
<protein>
    <recommendedName>
        <fullName evidence="4">GDSL esterase/lipase EXL3</fullName>
    </recommendedName>
</protein>
<dbReference type="AlphaFoldDB" id="A0AAP0NFI8"/>
<gene>
    <name evidence="2" type="ORF">L1049_025683</name>
</gene>
<dbReference type="Pfam" id="PF00657">
    <property type="entry name" value="Lipase_GDSL"/>
    <property type="match status" value="1"/>
</dbReference>
<dbReference type="InterPro" id="IPR001087">
    <property type="entry name" value="GDSL"/>
</dbReference>
<dbReference type="InterPro" id="IPR050592">
    <property type="entry name" value="GDSL_lipolytic_enzyme"/>
</dbReference>
<organism evidence="2 3">
    <name type="scientific">Liquidambar formosana</name>
    <name type="common">Formosan gum</name>
    <dbReference type="NCBI Taxonomy" id="63359"/>
    <lineage>
        <taxon>Eukaryota</taxon>
        <taxon>Viridiplantae</taxon>
        <taxon>Streptophyta</taxon>
        <taxon>Embryophyta</taxon>
        <taxon>Tracheophyta</taxon>
        <taxon>Spermatophyta</taxon>
        <taxon>Magnoliopsida</taxon>
        <taxon>eudicotyledons</taxon>
        <taxon>Gunneridae</taxon>
        <taxon>Pentapetalae</taxon>
        <taxon>Saxifragales</taxon>
        <taxon>Altingiaceae</taxon>
        <taxon>Liquidambar</taxon>
    </lineage>
</organism>
<dbReference type="Proteomes" id="UP001415857">
    <property type="component" value="Unassembled WGS sequence"/>
</dbReference>
<dbReference type="CDD" id="cd01837">
    <property type="entry name" value="SGNH_plant_lipase_like"/>
    <property type="match status" value="1"/>
</dbReference>
<dbReference type="PANTHER" id="PTHR45642:SF150">
    <property type="entry name" value="GDSL ESTERASE_LIPASE EXL3"/>
    <property type="match status" value="1"/>
</dbReference>
<dbReference type="FunFam" id="3.40.50.1110:FF:000003">
    <property type="entry name" value="GDSL esterase/lipase APG"/>
    <property type="match status" value="1"/>
</dbReference>
<comment type="caution">
    <text evidence="2">The sequence shown here is derived from an EMBL/GenBank/DDBJ whole genome shotgun (WGS) entry which is preliminary data.</text>
</comment>
<evidence type="ECO:0000313" key="3">
    <source>
        <dbReference type="Proteomes" id="UP001415857"/>
    </source>
</evidence>
<evidence type="ECO:0000256" key="1">
    <source>
        <dbReference type="ARBA" id="ARBA00008668"/>
    </source>
</evidence>
<dbReference type="EMBL" id="JBBPBK010000014">
    <property type="protein sequence ID" value="KAK9270109.1"/>
    <property type="molecule type" value="Genomic_DNA"/>
</dbReference>